<accession>A0ABY8H9B9</accession>
<evidence type="ECO:0000313" key="2">
    <source>
        <dbReference type="Proteomes" id="UP001219037"/>
    </source>
</evidence>
<reference evidence="1 2" key="1">
    <citation type="submission" date="2023-04" db="EMBL/GenBank/DDBJ databases">
        <title>Funneling lignin-derived compounds into biodiesel using alkali-halophilic Citricoccus sp. P2.</title>
        <authorList>
            <person name="Luo C.-B."/>
        </authorList>
    </citation>
    <scope>NUCLEOTIDE SEQUENCE [LARGE SCALE GENOMIC DNA]</scope>
    <source>
        <strain evidence="1 2">P2</strain>
    </source>
</reference>
<evidence type="ECO:0000313" key="1">
    <source>
        <dbReference type="EMBL" id="WFP17745.1"/>
    </source>
</evidence>
<proteinExistence type="predicted"/>
<keyword evidence="2" id="KW-1185">Reference proteome</keyword>
<name>A0ABY8H9B9_9MICC</name>
<dbReference type="Proteomes" id="UP001219037">
    <property type="component" value="Chromosome"/>
</dbReference>
<dbReference type="EMBL" id="CP121252">
    <property type="protein sequence ID" value="WFP17745.1"/>
    <property type="molecule type" value="Genomic_DNA"/>
</dbReference>
<gene>
    <name evidence="1" type="ORF">P8192_06500</name>
</gene>
<protein>
    <submittedName>
        <fullName evidence="1">Uncharacterized protein</fullName>
    </submittedName>
</protein>
<organism evidence="1 2">
    <name type="scientific">Citricoccus muralis</name>
    <dbReference type="NCBI Taxonomy" id="169134"/>
    <lineage>
        <taxon>Bacteria</taxon>
        <taxon>Bacillati</taxon>
        <taxon>Actinomycetota</taxon>
        <taxon>Actinomycetes</taxon>
        <taxon>Micrococcales</taxon>
        <taxon>Micrococcaceae</taxon>
        <taxon>Citricoccus</taxon>
    </lineage>
</organism>
<sequence>MENTNSSMPVTDLAMEQVVTAGETYQIDLVTQGPATDARAGVLELAFSDRAGSRIELPDWPHHSSLFGEYLYLRAKQDQPRRMTLLVTAPAGATQLRLAGHAWSNYEGLQLLSPPRFTPCDDVALKVNEPIGGEVTAGIALAAVHACHHVPFDVETMQVEIPVQGNLRPVQQMLYLRFFAEDDAALSVSAASTADSTVIEIPVETHTGSWTVHSDDIIVPDSAAYLRLSGPVPSHDTNPVTITRMPGLRWKRPVEESPETT</sequence>
<dbReference type="RefSeq" id="WP_278159458.1">
    <property type="nucleotide sequence ID" value="NZ_CP121252.1"/>
</dbReference>